<keyword evidence="3" id="KW-1185">Reference proteome</keyword>
<reference evidence="3" key="1">
    <citation type="journal article" date="2017" name="Genome Announc.">
        <title>Draft Genome Sequence of Terrimicrobium sacchariphilum NM-5T, a Facultative Anaerobic Soil Bacterium of the Class Spartobacteria.</title>
        <authorList>
            <person name="Qiu Y.L."/>
            <person name="Tourlousse D.M."/>
            <person name="Matsuura N."/>
            <person name="Ohashi A."/>
            <person name="Sekiguchi Y."/>
        </authorList>
    </citation>
    <scope>NUCLEOTIDE SEQUENCE [LARGE SCALE GENOMIC DNA]</scope>
    <source>
        <strain evidence="3">NM-5</strain>
    </source>
</reference>
<keyword evidence="1" id="KW-0812">Transmembrane</keyword>
<sequence>MISFLRALFLLILAAMLVVTVRASLDTAIWAIPPMVTADKWFQATLADAYFGFLTFFVWVAYKENSFARSAVWFILIMLLGNIAMASYALIQLFKVDASAPLRSVLVRS</sequence>
<dbReference type="EMBL" id="BDCO01000002">
    <property type="protein sequence ID" value="GAT31634.1"/>
    <property type="molecule type" value="Genomic_DNA"/>
</dbReference>
<dbReference type="PANTHER" id="PTHR36318:SF3">
    <property type="entry name" value="OS06G0581300 PROTEIN"/>
    <property type="match status" value="1"/>
</dbReference>
<dbReference type="OrthoDB" id="194531at2"/>
<dbReference type="RefSeq" id="WP_075077528.1">
    <property type="nucleotide sequence ID" value="NZ_BDCO01000002.1"/>
</dbReference>
<dbReference type="AlphaFoldDB" id="A0A146G3K9"/>
<dbReference type="Pfam" id="PF07343">
    <property type="entry name" value="DUF1475"/>
    <property type="match status" value="1"/>
</dbReference>
<keyword evidence="1" id="KW-1133">Transmembrane helix</keyword>
<dbReference type="Proteomes" id="UP000076023">
    <property type="component" value="Unassembled WGS sequence"/>
</dbReference>
<dbReference type="PANTHER" id="PTHR36318">
    <property type="entry name" value="OS06G0581300 PROTEIN"/>
    <property type="match status" value="1"/>
</dbReference>
<keyword evidence="1" id="KW-0472">Membrane</keyword>
<feature type="transmembrane region" description="Helical" evidence="1">
    <location>
        <begin position="71"/>
        <end position="91"/>
    </location>
</feature>
<protein>
    <recommendedName>
        <fullName evidence="4">DUF1475 domain-containing protein</fullName>
    </recommendedName>
</protein>
<dbReference type="STRING" id="690879.TSACC_228"/>
<evidence type="ECO:0008006" key="4">
    <source>
        <dbReference type="Google" id="ProtNLM"/>
    </source>
</evidence>
<feature type="transmembrane region" description="Helical" evidence="1">
    <location>
        <begin position="41"/>
        <end position="62"/>
    </location>
</feature>
<evidence type="ECO:0000313" key="2">
    <source>
        <dbReference type="EMBL" id="GAT31634.1"/>
    </source>
</evidence>
<proteinExistence type="predicted"/>
<accession>A0A146G3K9</accession>
<dbReference type="InterPro" id="IPR009943">
    <property type="entry name" value="DUF1475"/>
</dbReference>
<gene>
    <name evidence="2" type="ORF">TSACC_228</name>
</gene>
<evidence type="ECO:0000256" key="1">
    <source>
        <dbReference type="SAM" id="Phobius"/>
    </source>
</evidence>
<evidence type="ECO:0000313" key="3">
    <source>
        <dbReference type="Proteomes" id="UP000076023"/>
    </source>
</evidence>
<comment type="caution">
    <text evidence="2">The sequence shown here is derived from an EMBL/GenBank/DDBJ whole genome shotgun (WGS) entry which is preliminary data.</text>
</comment>
<dbReference type="InParanoid" id="A0A146G3K9"/>
<organism evidence="2 3">
    <name type="scientific">Terrimicrobium sacchariphilum</name>
    <dbReference type="NCBI Taxonomy" id="690879"/>
    <lineage>
        <taxon>Bacteria</taxon>
        <taxon>Pseudomonadati</taxon>
        <taxon>Verrucomicrobiota</taxon>
        <taxon>Terrimicrobiia</taxon>
        <taxon>Terrimicrobiales</taxon>
        <taxon>Terrimicrobiaceae</taxon>
        <taxon>Terrimicrobium</taxon>
    </lineage>
</organism>
<name>A0A146G3K9_TERSA</name>